<feature type="compositionally biased region" description="Polar residues" evidence="1">
    <location>
        <begin position="214"/>
        <end position="231"/>
    </location>
</feature>
<organism evidence="2 3">
    <name type="scientific">Polytolypa hystricis (strain UAMH7299)</name>
    <dbReference type="NCBI Taxonomy" id="1447883"/>
    <lineage>
        <taxon>Eukaryota</taxon>
        <taxon>Fungi</taxon>
        <taxon>Dikarya</taxon>
        <taxon>Ascomycota</taxon>
        <taxon>Pezizomycotina</taxon>
        <taxon>Eurotiomycetes</taxon>
        <taxon>Eurotiomycetidae</taxon>
        <taxon>Onygenales</taxon>
        <taxon>Onygenales incertae sedis</taxon>
        <taxon>Polytolypa</taxon>
    </lineage>
</organism>
<feature type="compositionally biased region" description="Polar residues" evidence="1">
    <location>
        <begin position="397"/>
        <end position="411"/>
    </location>
</feature>
<feature type="compositionally biased region" description="Low complexity" evidence="1">
    <location>
        <begin position="351"/>
        <end position="363"/>
    </location>
</feature>
<accession>A0A2B7XX66</accession>
<feature type="region of interest" description="Disordered" evidence="1">
    <location>
        <begin position="100"/>
        <end position="253"/>
    </location>
</feature>
<keyword evidence="3" id="KW-1185">Reference proteome</keyword>
<dbReference type="OrthoDB" id="3946796at2759"/>
<dbReference type="Proteomes" id="UP000224634">
    <property type="component" value="Unassembled WGS sequence"/>
</dbReference>
<protein>
    <submittedName>
        <fullName evidence="2">Uncharacterized protein</fullName>
    </submittedName>
</protein>
<gene>
    <name evidence="2" type="ORF">AJ80_06194</name>
</gene>
<evidence type="ECO:0000256" key="1">
    <source>
        <dbReference type="SAM" id="MobiDB-lite"/>
    </source>
</evidence>
<feature type="compositionally biased region" description="Polar residues" evidence="1">
    <location>
        <begin position="371"/>
        <end position="388"/>
    </location>
</feature>
<name>A0A2B7XX66_POLH7</name>
<proteinExistence type="predicted"/>
<feature type="compositionally biased region" description="Polar residues" evidence="1">
    <location>
        <begin position="54"/>
        <end position="67"/>
    </location>
</feature>
<feature type="compositionally biased region" description="Polar residues" evidence="1">
    <location>
        <begin position="150"/>
        <end position="168"/>
    </location>
</feature>
<sequence length="489" mass="54574">MSMRRRQLKPQTPKFDPDRHRSPVKAPSIDDYGSDDSFVQSIITRSPSKHNLRGKQQNGAARPSLSSDPHRLNLDFTRVEDPLDAIDALEDALEQIGNALPTVEDHTLDSPVRAGTPTDIGPPRKAVSKEQLRANPTRSARTSRREAVTQEPTRTQRLRNNGASQVSAPKSRPAIKSGRPKSVLIDPADTAISTQWDNPSSASINRTMSRKSSHPTLSSNTTLGPNRSQTGRPRPASICLSNTSKPPMRPTFELPGEAISRRQRAEWEERLTKVAEEAQQKKEFKARHPRLSSTPSIPVKETISSRIRANLKADDAQNRMGSTPRKPTLARNPSIGKLVPSRTSSLHTASTDTTATTTTTPPRARTDVRMNQRSVSVSPGTPLSSVNGPSLHRCPSFNKSPSGVSTTNTDPLIQRSRGREIFDRERQQEQERERERREKEEAAKRARVEAAERGRQASREWAERQRLKAKSSKRSLNDMRRDQQVIEEE</sequence>
<feature type="compositionally biased region" description="Polar residues" evidence="1">
    <location>
        <begin position="341"/>
        <end position="350"/>
    </location>
</feature>
<comment type="caution">
    <text evidence="2">The sequence shown here is derived from an EMBL/GenBank/DDBJ whole genome shotgun (WGS) entry which is preliminary data.</text>
</comment>
<reference evidence="2 3" key="1">
    <citation type="submission" date="2017-10" db="EMBL/GenBank/DDBJ databases">
        <title>Comparative genomics in systemic dimorphic fungi from Ajellomycetaceae.</title>
        <authorList>
            <person name="Munoz J.F."/>
            <person name="Mcewen J.G."/>
            <person name="Clay O.K."/>
            <person name="Cuomo C.A."/>
        </authorList>
    </citation>
    <scope>NUCLEOTIDE SEQUENCE [LARGE SCALE GENOMIC DNA]</scope>
    <source>
        <strain evidence="2 3">UAMH7299</strain>
    </source>
</reference>
<dbReference type="EMBL" id="PDNA01000100">
    <property type="protein sequence ID" value="PGH13806.1"/>
    <property type="molecule type" value="Genomic_DNA"/>
</dbReference>
<feature type="compositionally biased region" description="Polar residues" evidence="1">
    <location>
        <begin position="191"/>
        <end position="207"/>
    </location>
</feature>
<feature type="region of interest" description="Disordered" evidence="1">
    <location>
        <begin position="314"/>
        <end position="489"/>
    </location>
</feature>
<dbReference type="STRING" id="1447883.A0A2B7XX66"/>
<feature type="compositionally biased region" description="Polar residues" evidence="1">
    <location>
        <begin position="37"/>
        <end position="46"/>
    </location>
</feature>
<feature type="region of interest" description="Disordered" evidence="1">
    <location>
        <begin position="1"/>
        <end position="73"/>
    </location>
</feature>
<dbReference type="AlphaFoldDB" id="A0A2B7XX66"/>
<feature type="compositionally biased region" description="Basic and acidic residues" evidence="1">
    <location>
        <begin position="475"/>
        <end position="489"/>
    </location>
</feature>
<evidence type="ECO:0000313" key="3">
    <source>
        <dbReference type="Proteomes" id="UP000224634"/>
    </source>
</evidence>
<feature type="compositionally biased region" description="Basic and acidic residues" evidence="1">
    <location>
        <begin position="417"/>
        <end position="466"/>
    </location>
</feature>
<evidence type="ECO:0000313" key="2">
    <source>
        <dbReference type="EMBL" id="PGH13806.1"/>
    </source>
</evidence>